<feature type="region of interest" description="Disordered" evidence="2">
    <location>
        <begin position="240"/>
        <end position="276"/>
    </location>
</feature>
<keyword evidence="3" id="KW-0812">Transmembrane</keyword>
<dbReference type="EMBL" id="KB706105">
    <property type="protein sequence ID" value="EMR69299.1"/>
    <property type="molecule type" value="Genomic_DNA"/>
</dbReference>
<reference evidence="6" key="1">
    <citation type="journal article" date="2013" name="Genome Announc.">
        <title>Draft genome sequence of the grapevine dieback fungus Eutypa lata UCR-EL1.</title>
        <authorList>
            <person name="Blanco-Ulate B."/>
            <person name="Rolshausen P.E."/>
            <person name="Cantu D."/>
        </authorList>
    </citation>
    <scope>NUCLEOTIDE SEQUENCE [LARGE SCALE GENOMIC DNA]</scope>
    <source>
        <strain evidence="6">UCR-EL1</strain>
    </source>
</reference>
<dbReference type="OMA" id="DIMNETV"/>
<accession>M7SS28</accession>
<keyword evidence="1" id="KW-0175">Coiled coil</keyword>
<dbReference type="InterPro" id="IPR056336">
    <property type="entry name" value="YVC1_C"/>
</dbReference>
<dbReference type="InterPro" id="IPR052971">
    <property type="entry name" value="TRP_calcium_channel"/>
</dbReference>
<keyword evidence="3" id="KW-0472">Membrane</keyword>
<evidence type="ECO:0000313" key="5">
    <source>
        <dbReference type="EMBL" id="EMR69299.1"/>
    </source>
</evidence>
<protein>
    <submittedName>
        <fullName evidence="5">Putative nonselective cation channel protein</fullName>
    </submittedName>
</protein>
<keyword evidence="6" id="KW-1185">Reference proteome</keyword>
<evidence type="ECO:0000256" key="1">
    <source>
        <dbReference type="SAM" id="Coils"/>
    </source>
</evidence>
<dbReference type="OrthoDB" id="2373987at2759"/>
<dbReference type="Pfam" id="PF23317">
    <property type="entry name" value="YVC1_C"/>
    <property type="match status" value="1"/>
</dbReference>
<feature type="domain" description="Calcium channel YVC1-like C-terminal transmembrane" evidence="4">
    <location>
        <begin position="58"/>
        <end position="170"/>
    </location>
</feature>
<dbReference type="PANTHER" id="PTHR35859">
    <property type="entry name" value="NONSELECTIVE CATION CHANNEL PROTEIN"/>
    <property type="match status" value="1"/>
</dbReference>
<dbReference type="KEGG" id="ela:UCREL1_3672"/>
<feature type="transmembrane region" description="Helical" evidence="3">
    <location>
        <begin position="55"/>
        <end position="80"/>
    </location>
</feature>
<feature type="transmembrane region" description="Helical" evidence="3">
    <location>
        <begin position="121"/>
        <end position="139"/>
    </location>
</feature>
<dbReference type="HOGENOM" id="CLU_816440_0_0_1"/>
<dbReference type="Proteomes" id="UP000012174">
    <property type="component" value="Unassembled WGS sequence"/>
</dbReference>
<dbReference type="PANTHER" id="PTHR35859:SF1">
    <property type="entry name" value="NONSELECTIVE CATION CHANNEL PROTEIN"/>
    <property type="match status" value="1"/>
</dbReference>
<sequence length="340" mass="38175">MMADFTALTALSAWCFCGFLLSMFWLAEGRHNLVKWMLWIWFGLDGSGVQNSTDFHWLLGPILMVTFAFLGNTLFLTILVSMLSNTFGTIVANATAEIAFRRAVVTLEGVKGDAIFAYQPPFNIIALFVLVPMRFFVNARWFHKIHVATVRAINVPILLIIALLERRLLWPDADYIQDVTDQLPKKSRRSNGWFWEKWKITTHGDIQAVFEIAPPSSVVEDITVDDELTHHMIRRQFGRQQSSTIVSAGGGKRNSDDDESGKAFVPKTPSRRDSIAPFGDLSEQIRDIMNETVGVENLSNRIDELERSTSRIEKLLGKLCGDTGGDGSVTAEEQEQSGFI</sequence>
<evidence type="ECO:0000259" key="4">
    <source>
        <dbReference type="Pfam" id="PF23317"/>
    </source>
</evidence>
<keyword evidence="3" id="KW-1133">Transmembrane helix</keyword>
<organism evidence="5 6">
    <name type="scientific">Eutypa lata (strain UCR-EL1)</name>
    <name type="common">Grapevine dieback disease fungus</name>
    <name type="synonym">Eutypa armeniacae</name>
    <dbReference type="NCBI Taxonomy" id="1287681"/>
    <lineage>
        <taxon>Eukaryota</taxon>
        <taxon>Fungi</taxon>
        <taxon>Dikarya</taxon>
        <taxon>Ascomycota</taxon>
        <taxon>Pezizomycotina</taxon>
        <taxon>Sordariomycetes</taxon>
        <taxon>Xylariomycetidae</taxon>
        <taxon>Xylariales</taxon>
        <taxon>Diatrypaceae</taxon>
        <taxon>Eutypa</taxon>
    </lineage>
</organism>
<gene>
    <name evidence="5" type="ORF">UCREL1_3672</name>
</gene>
<feature type="coiled-coil region" evidence="1">
    <location>
        <begin position="288"/>
        <end position="315"/>
    </location>
</feature>
<evidence type="ECO:0000256" key="2">
    <source>
        <dbReference type="SAM" id="MobiDB-lite"/>
    </source>
</evidence>
<dbReference type="AlphaFoldDB" id="M7SS28"/>
<name>M7SS28_EUTLA</name>
<dbReference type="eggNOG" id="ENOG502QT9R">
    <property type="taxonomic scope" value="Eukaryota"/>
</dbReference>
<evidence type="ECO:0000256" key="3">
    <source>
        <dbReference type="SAM" id="Phobius"/>
    </source>
</evidence>
<proteinExistence type="predicted"/>
<evidence type="ECO:0000313" key="6">
    <source>
        <dbReference type="Proteomes" id="UP000012174"/>
    </source>
</evidence>
<dbReference type="STRING" id="1287681.M7SS28"/>